<name>A0ABT7B1N9_9CYAN</name>
<dbReference type="EMBL" id="JAQOSO010000011">
    <property type="protein sequence ID" value="MDJ1173051.1"/>
    <property type="molecule type" value="Genomic_DNA"/>
</dbReference>
<reference evidence="2 3" key="1">
    <citation type="submission" date="2023-01" db="EMBL/GenBank/DDBJ databases">
        <title>Novel diversity within Roseofilum (Cyanobacteria; Desertifilaceae) from marine benthic mats with descriptions of four novel species.</title>
        <authorList>
            <person name="Wang Y."/>
            <person name="Berthold D.E."/>
            <person name="Hu J."/>
            <person name="Lefler F.W."/>
            <person name="Laughinghouse H.D. IV."/>
        </authorList>
    </citation>
    <scope>NUCLEOTIDE SEQUENCE [LARGE SCALE GENOMIC DNA]</scope>
    <source>
        <strain evidence="2 3">BLCC-M114</strain>
    </source>
</reference>
<dbReference type="Pfam" id="PF12680">
    <property type="entry name" value="SnoaL_2"/>
    <property type="match status" value="1"/>
</dbReference>
<keyword evidence="3" id="KW-1185">Reference proteome</keyword>
<dbReference type="InterPro" id="IPR037401">
    <property type="entry name" value="SnoaL-like"/>
</dbReference>
<comment type="caution">
    <text evidence="2">The sequence shown here is derived from an EMBL/GenBank/DDBJ whole genome shotgun (WGS) entry which is preliminary data.</text>
</comment>
<dbReference type="Proteomes" id="UP001235849">
    <property type="component" value="Unassembled WGS sequence"/>
</dbReference>
<dbReference type="RefSeq" id="WP_283765428.1">
    <property type="nucleotide sequence ID" value="NZ_JAQOSO010000011.1"/>
</dbReference>
<dbReference type="SUPFAM" id="SSF54427">
    <property type="entry name" value="NTF2-like"/>
    <property type="match status" value="1"/>
</dbReference>
<feature type="domain" description="SnoaL-like" evidence="1">
    <location>
        <begin position="12"/>
        <end position="112"/>
    </location>
</feature>
<gene>
    <name evidence="2" type="ORF">PMG25_03000</name>
</gene>
<evidence type="ECO:0000313" key="3">
    <source>
        <dbReference type="Proteomes" id="UP001235849"/>
    </source>
</evidence>
<organism evidence="2 3">
    <name type="scientific">Roseofilum capinflatum BLCC-M114</name>
    <dbReference type="NCBI Taxonomy" id="3022440"/>
    <lineage>
        <taxon>Bacteria</taxon>
        <taxon>Bacillati</taxon>
        <taxon>Cyanobacteriota</taxon>
        <taxon>Cyanophyceae</taxon>
        <taxon>Desertifilales</taxon>
        <taxon>Desertifilaceae</taxon>
        <taxon>Roseofilum</taxon>
        <taxon>Roseofilum capinflatum</taxon>
    </lineage>
</organism>
<proteinExistence type="predicted"/>
<dbReference type="InterPro" id="IPR032710">
    <property type="entry name" value="NTF2-like_dom_sf"/>
</dbReference>
<evidence type="ECO:0000313" key="2">
    <source>
        <dbReference type="EMBL" id="MDJ1173051.1"/>
    </source>
</evidence>
<dbReference type="Gene3D" id="3.10.450.50">
    <property type="match status" value="1"/>
</dbReference>
<sequence length="129" mass="14023">MSPELMQTTLNGYFTQMSAMNPQGWAQLFTPDATIADPVGKPPVIAHEKATAFFQFLAQFYDRLEITPETPFISGTGAAVKWHMNVIAKNGKTAQAEGISVFELNEAGKITALASYWDEPGLIAQLKGS</sequence>
<protein>
    <submittedName>
        <fullName evidence="2">Nuclear transport factor 2 family protein</fullName>
    </submittedName>
</protein>
<accession>A0ABT7B1N9</accession>
<evidence type="ECO:0000259" key="1">
    <source>
        <dbReference type="Pfam" id="PF12680"/>
    </source>
</evidence>